<evidence type="ECO:0000313" key="3">
    <source>
        <dbReference type="EMBL" id="KOS05854.1"/>
    </source>
</evidence>
<dbReference type="Proteomes" id="UP000037755">
    <property type="component" value="Unassembled WGS sequence"/>
</dbReference>
<feature type="domain" description="Outer membrane protein beta-barrel" evidence="2">
    <location>
        <begin position="24"/>
        <end position="176"/>
    </location>
</feature>
<gene>
    <name evidence="3" type="ORF">AM493_07230</name>
</gene>
<evidence type="ECO:0000313" key="4">
    <source>
        <dbReference type="Proteomes" id="UP000037755"/>
    </source>
</evidence>
<dbReference type="InterPro" id="IPR025665">
    <property type="entry name" value="Beta-barrel_OMP_2"/>
</dbReference>
<feature type="signal peptide" evidence="1">
    <location>
        <begin position="1"/>
        <end position="18"/>
    </location>
</feature>
<evidence type="ECO:0000259" key="2">
    <source>
        <dbReference type="Pfam" id="PF13568"/>
    </source>
</evidence>
<accession>A0A0M8MCE2</accession>
<protein>
    <recommendedName>
        <fullName evidence="2">Outer membrane protein beta-barrel domain-containing protein</fullName>
    </recommendedName>
</protein>
<keyword evidence="4" id="KW-1185">Reference proteome</keyword>
<sequence length="202" mass="22703">MKNLLLAALLACGVTAAAQDYKKYSFGAGAALNISNIRGHVDEYNSTGSFSPSLFMEARLYRKLYLHIAVSYADMGGKYKPRREENDPFIEREAKLKYIAIPVKARLYVEENVFFELGPQVSFLVGDNVTETITEGDVTLSQPSNLKAREFDLGPTLSVGWRFKPDWAVQINMSRGSFNTFVNDGPAKVYNTNVQLLLNYYF</sequence>
<dbReference type="OrthoDB" id="947434at2"/>
<evidence type="ECO:0000256" key="1">
    <source>
        <dbReference type="SAM" id="SignalP"/>
    </source>
</evidence>
<feature type="chain" id="PRO_5005818542" description="Outer membrane protein beta-barrel domain-containing protein" evidence="1">
    <location>
        <begin position="19"/>
        <end position="202"/>
    </location>
</feature>
<name>A0A0M8MCE2_9FLAO</name>
<dbReference type="STRING" id="1202724.AM493_07230"/>
<keyword evidence="1" id="KW-0732">Signal</keyword>
<comment type="caution">
    <text evidence="3">The sequence shown here is derived from an EMBL/GenBank/DDBJ whole genome shotgun (WGS) entry which is preliminary data.</text>
</comment>
<dbReference type="Pfam" id="PF13568">
    <property type="entry name" value="OMP_b-brl_2"/>
    <property type="match status" value="1"/>
</dbReference>
<dbReference type="PATRIC" id="fig|1202724.3.peg.1504"/>
<reference evidence="3 4" key="1">
    <citation type="submission" date="2015-08" db="EMBL/GenBank/DDBJ databases">
        <title>Whole genome sequence of Flavobacterium akiainvivens IK-1T, from decaying Wikstroemia oahuensis, an endemic Hawaiian shrub.</title>
        <authorList>
            <person name="Wan X."/>
            <person name="Hou S."/>
            <person name="Saito J."/>
            <person name="Donachie S."/>
        </authorList>
    </citation>
    <scope>NUCLEOTIDE SEQUENCE [LARGE SCALE GENOMIC DNA]</scope>
    <source>
        <strain evidence="3 4">IK-1</strain>
    </source>
</reference>
<proteinExistence type="predicted"/>
<organism evidence="3 4">
    <name type="scientific">Flavobacterium akiainvivens</name>
    <dbReference type="NCBI Taxonomy" id="1202724"/>
    <lineage>
        <taxon>Bacteria</taxon>
        <taxon>Pseudomonadati</taxon>
        <taxon>Bacteroidota</taxon>
        <taxon>Flavobacteriia</taxon>
        <taxon>Flavobacteriales</taxon>
        <taxon>Flavobacteriaceae</taxon>
        <taxon>Flavobacterium</taxon>
    </lineage>
</organism>
<dbReference type="RefSeq" id="WP_054407131.1">
    <property type="nucleotide sequence ID" value="NZ_FOYA01000008.1"/>
</dbReference>
<dbReference type="EMBL" id="LIYD01000005">
    <property type="protein sequence ID" value="KOS05854.1"/>
    <property type="molecule type" value="Genomic_DNA"/>
</dbReference>
<dbReference type="AlphaFoldDB" id="A0A0M8MCE2"/>